<evidence type="ECO:0008006" key="4">
    <source>
        <dbReference type="Google" id="ProtNLM"/>
    </source>
</evidence>
<protein>
    <recommendedName>
        <fullName evidence="4">LITAF domain-containing protein</fullName>
    </recommendedName>
</protein>
<keyword evidence="1" id="KW-1133">Transmembrane helix</keyword>
<sequence length="96" mass="11141">MQQCPHCHSEHVQLLKQTEQRQHSPLSRLSTFSPMTLATVAMQMSKRMHIHPLFGGCIGLVVGGMFLLYVEYQSEITVLHYQCEQCQQHFEIRQVN</sequence>
<keyword evidence="1" id="KW-0472">Membrane</keyword>
<comment type="caution">
    <text evidence="2">The sequence shown here is derived from an EMBL/GenBank/DDBJ whole genome shotgun (WGS) entry which is preliminary data.</text>
</comment>
<accession>A0AAW8JLF8</accession>
<dbReference type="Proteomes" id="UP001243195">
    <property type="component" value="Unassembled WGS sequence"/>
</dbReference>
<reference evidence="2" key="1">
    <citation type="submission" date="2023-08" db="EMBL/GenBank/DDBJ databases">
        <title>Emergence of clinically-relevant ST2 carbapenem-resistant Acinetobacter baumannii strains in hospital sewages in Zhejiang, East of China.</title>
        <authorList>
            <person name="Kaichao C."/>
            <person name="Zhang R."/>
        </authorList>
    </citation>
    <scope>NUCLEOTIDE SEQUENCE</scope>
    <source>
        <strain evidence="2">M-SY-60</strain>
    </source>
</reference>
<evidence type="ECO:0000256" key="1">
    <source>
        <dbReference type="SAM" id="Phobius"/>
    </source>
</evidence>
<evidence type="ECO:0000313" key="3">
    <source>
        <dbReference type="Proteomes" id="UP001243195"/>
    </source>
</evidence>
<dbReference type="EMBL" id="JAVIDA010000006">
    <property type="protein sequence ID" value="MDQ9071044.1"/>
    <property type="molecule type" value="Genomic_DNA"/>
</dbReference>
<dbReference type="AlphaFoldDB" id="A0AAW8JLF8"/>
<keyword evidence="1" id="KW-0812">Transmembrane</keyword>
<feature type="transmembrane region" description="Helical" evidence="1">
    <location>
        <begin position="52"/>
        <end position="70"/>
    </location>
</feature>
<name>A0AAW8JLF8_9GAMM</name>
<organism evidence="2 3">
    <name type="scientific">Acinetobacter gerneri</name>
    <dbReference type="NCBI Taxonomy" id="202952"/>
    <lineage>
        <taxon>Bacteria</taxon>
        <taxon>Pseudomonadati</taxon>
        <taxon>Pseudomonadota</taxon>
        <taxon>Gammaproteobacteria</taxon>
        <taxon>Moraxellales</taxon>
        <taxon>Moraxellaceae</taxon>
        <taxon>Acinetobacter</taxon>
    </lineage>
</organism>
<proteinExistence type="predicted"/>
<gene>
    <name evidence="2" type="ORF">RFH51_06180</name>
</gene>
<evidence type="ECO:0000313" key="2">
    <source>
        <dbReference type="EMBL" id="MDQ9071044.1"/>
    </source>
</evidence>
<dbReference type="RefSeq" id="WP_308955562.1">
    <property type="nucleotide sequence ID" value="NZ_JAVICY010000005.1"/>
</dbReference>